<dbReference type="OrthoDB" id="3856336at2759"/>
<name>A0A553HU23_9PEZI</name>
<gene>
    <name evidence="1" type="ORF">FHL15_007686</name>
</gene>
<sequence length="111" mass="12353">MPAPKARPAGNIDCAFISLHPLEVVLVASNAIYAAWLEKRTTHGRRSPSHPLWVYMPLPRDLTLVRPGSKGDSVLEFSDAQSAKYFYEMIAGLGLRTADRPTDVRIGRQYT</sequence>
<accession>A0A553HU23</accession>
<proteinExistence type="predicted"/>
<comment type="caution">
    <text evidence="1">The sequence shown here is derived from an EMBL/GenBank/DDBJ whole genome shotgun (WGS) entry which is preliminary data.</text>
</comment>
<organism evidence="1 2">
    <name type="scientific">Xylaria flabelliformis</name>
    <dbReference type="NCBI Taxonomy" id="2512241"/>
    <lineage>
        <taxon>Eukaryota</taxon>
        <taxon>Fungi</taxon>
        <taxon>Dikarya</taxon>
        <taxon>Ascomycota</taxon>
        <taxon>Pezizomycotina</taxon>
        <taxon>Sordariomycetes</taxon>
        <taxon>Xylariomycetidae</taxon>
        <taxon>Xylariales</taxon>
        <taxon>Xylariaceae</taxon>
        <taxon>Xylaria</taxon>
    </lineage>
</organism>
<dbReference type="Proteomes" id="UP000319160">
    <property type="component" value="Unassembled WGS sequence"/>
</dbReference>
<reference evidence="2" key="1">
    <citation type="submission" date="2019-06" db="EMBL/GenBank/DDBJ databases">
        <title>Draft genome sequence of the griseofulvin-producing fungus Xylaria cubensis strain G536.</title>
        <authorList>
            <person name="Mead M.E."/>
            <person name="Raja H.A."/>
            <person name="Steenwyk J.L."/>
            <person name="Knowles S.L."/>
            <person name="Oberlies N.H."/>
            <person name="Rokas A."/>
        </authorList>
    </citation>
    <scope>NUCLEOTIDE SEQUENCE [LARGE SCALE GENOMIC DNA]</scope>
    <source>
        <strain evidence="2">G536</strain>
    </source>
</reference>
<dbReference type="AlphaFoldDB" id="A0A553HU23"/>
<dbReference type="EMBL" id="VFLP01000045">
    <property type="protein sequence ID" value="TRX91462.1"/>
    <property type="molecule type" value="Genomic_DNA"/>
</dbReference>
<evidence type="ECO:0000313" key="2">
    <source>
        <dbReference type="Proteomes" id="UP000319160"/>
    </source>
</evidence>
<protein>
    <submittedName>
        <fullName evidence="1">Uncharacterized protein</fullName>
    </submittedName>
</protein>
<keyword evidence="2" id="KW-1185">Reference proteome</keyword>
<evidence type="ECO:0000313" key="1">
    <source>
        <dbReference type="EMBL" id="TRX91462.1"/>
    </source>
</evidence>